<name>A0A369VTG8_9SPHN</name>
<feature type="signal peptide" evidence="2">
    <location>
        <begin position="1"/>
        <end position="24"/>
    </location>
</feature>
<evidence type="ECO:0000313" key="4">
    <source>
        <dbReference type="Proteomes" id="UP000253918"/>
    </source>
</evidence>
<protein>
    <submittedName>
        <fullName evidence="3">Uncharacterized protein</fullName>
    </submittedName>
</protein>
<dbReference type="EMBL" id="QQNB01000003">
    <property type="protein sequence ID" value="RDE04945.1"/>
    <property type="molecule type" value="Genomic_DNA"/>
</dbReference>
<proteinExistence type="predicted"/>
<keyword evidence="1" id="KW-0812">Transmembrane</keyword>
<organism evidence="3 4">
    <name type="scientific">Sphingomonas aracearum</name>
    <dbReference type="NCBI Taxonomy" id="2283317"/>
    <lineage>
        <taxon>Bacteria</taxon>
        <taxon>Pseudomonadati</taxon>
        <taxon>Pseudomonadota</taxon>
        <taxon>Alphaproteobacteria</taxon>
        <taxon>Sphingomonadales</taxon>
        <taxon>Sphingomonadaceae</taxon>
        <taxon>Sphingomonas</taxon>
    </lineage>
</organism>
<evidence type="ECO:0000313" key="3">
    <source>
        <dbReference type="EMBL" id="RDE04945.1"/>
    </source>
</evidence>
<comment type="caution">
    <text evidence="3">The sequence shown here is derived from an EMBL/GenBank/DDBJ whole genome shotgun (WGS) entry which is preliminary data.</text>
</comment>
<evidence type="ECO:0000256" key="1">
    <source>
        <dbReference type="SAM" id="Phobius"/>
    </source>
</evidence>
<reference evidence="3 4" key="1">
    <citation type="submission" date="2018-07" db="EMBL/GenBank/DDBJ databases">
        <title>a novel species of Sphingomonas isolated from the rhizosphere soil of Araceae plant.</title>
        <authorList>
            <person name="Zhiyong W."/>
            <person name="Qinglan Z."/>
            <person name="Zhiwei F."/>
            <person name="Ding X."/>
            <person name="Gejiao W."/>
            <person name="Shixue Z."/>
        </authorList>
    </citation>
    <scope>NUCLEOTIDE SEQUENCE [LARGE SCALE GENOMIC DNA]</scope>
    <source>
        <strain evidence="3 4">WZY 27</strain>
    </source>
</reference>
<accession>A0A369VTG8</accession>
<dbReference type="AlphaFoldDB" id="A0A369VTG8"/>
<sequence>MIRNRFLLSLAGAAVLAAPTMAEAATNPAASLSVASSVRASTPAGKKNNVLGGAGIFALIIAAGVIAIPVVAVVSDDDDDSDSN</sequence>
<keyword evidence="2" id="KW-0732">Signal</keyword>
<gene>
    <name evidence="3" type="ORF">DVW87_15390</name>
</gene>
<keyword evidence="1" id="KW-0472">Membrane</keyword>
<dbReference type="RefSeq" id="WP_114688681.1">
    <property type="nucleotide sequence ID" value="NZ_QQNB01000003.1"/>
</dbReference>
<keyword evidence="4" id="KW-1185">Reference proteome</keyword>
<feature type="chain" id="PRO_5016785960" evidence="2">
    <location>
        <begin position="25"/>
        <end position="84"/>
    </location>
</feature>
<dbReference type="Proteomes" id="UP000253918">
    <property type="component" value="Unassembled WGS sequence"/>
</dbReference>
<feature type="transmembrane region" description="Helical" evidence="1">
    <location>
        <begin position="51"/>
        <end position="74"/>
    </location>
</feature>
<evidence type="ECO:0000256" key="2">
    <source>
        <dbReference type="SAM" id="SignalP"/>
    </source>
</evidence>
<keyword evidence="1" id="KW-1133">Transmembrane helix</keyword>